<evidence type="ECO:0000259" key="1">
    <source>
        <dbReference type="Pfam" id="PF10988"/>
    </source>
</evidence>
<dbReference type="EMBL" id="UGUV01000003">
    <property type="protein sequence ID" value="SUE72345.1"/>
    <property type="molecule type" value="Genomic_DNA"/>
</dbReference>
<dbReference type="RefSeq" id="WP_088339351.1">
    <property type="nucleotide sequence ID" value="NZ_FNZC01000019.1"/>
</dbReference>
<dbReference type="Proteomes" id="UP000255303">
    <property type="component" value="Unassembled WGS sequence"/>
</dbReference>
<dbReference type="AlphaFoldDB" id="A0A379PLT7"/>
<accession>A0A379PLT7</accession>
<dbReference type="Gene3D" id="2.160.20.120">
    <property type="match status" value="1"/>
</dbReference>
<organism evidence="3 4">
    <name type="scientific">Ectopseudomonas oleovorans</name>
    <name type="common">Pseudomonas oleovorans</name>
    <dbReference type="NCBI Taxonomy" id="301"/>
    <lineage>
        <taxon>Bacteria</taxon>
        <taxon>Pseudomonadati</taxon>
        <taxon>Pseudomonadota</taxon>
        <taxon>Gammaproteobacteria</taxon>
        <taxon>Pseudomonadales</taxon>
        <taxon>Pseudomonadaceae</taxon>
        <taxon>Ectopseudomonas</taxon>
    </lineage>
</organism>
<name>A0A379PLT7_ECTOL</name>
<gene>
    <name evidence="2" type="ORF">NCTC10692_04500</name>
    <name evidence="3" type="ORF">NCTC10692_04940</name>
</gene>
<feature type="domain" description="Putative auto-transporter adhesin head GIN" evidence="1">
    <location>
        <begin position="34"/>
        <end position="226"/>
    </location>
</feature>
<dbReference type="InterPro" id="IPR021255">
    <property type="entry name" value="DUF2807"/>
</dbReference>
<evidence type="ECO:0000313" key="3">
    <source>
        <dbReference type="EMBL" id="SUE72784.1"/>
    </source>
</evidence>
<dbReference type="PANTHER" id="PTHR39200">
    <property type="entry name" value="HYPOTHETICAL EXPORTED PROTEIN"/>
    <property type="match status" value="1"/>
</dbReference>
<evidence type="ECO:0000313" key="2">
    <source>
        <dbReference type="EMBL" id="SUE72345.1"/>
    </source>
</evidence>
<dbReference type="EMBL" id="UGUV01000003">
    <property type="protein sequence ID" value="SUE72784.1"/>
    <property type="molecule type" value="Genomic_DNA"/>
</dbReference>
<evidence type="ECO:0000313" key="4">
    <source>
        <dbReference type="Proteomes" id="UP000255303"/>
    </source>
</evidence>
<sequence length="242" mass="25314">MNNLLLTTASQSESAWDRAENYVKEERPMRAVRKIVVKGALDVVFFRASEPRLVVAVEDQRALANVTTRFEGDKLVIDQIGSSISISGGRITVTGSGNIVAGGTIYENGIKKSGSGVVSQGRCMVGIALPEAPGFRLNGSGDVTLYDLQQAALEIALKGAGDITAFGHVDHLDAEVAGVGDVDARKLIAKTANLLVSGVGDVKAHVSEAVKARVSGCGDIVVRGNPAQREKSVSGVGNIKFK</sequence>
<reference evidence="3 4" key="1">
    <citation type="submission" date="2018-06" db="EMBL/GenBank/DDBJ databases">
        <authorList>
            <consortium name="Pathogen Informatics"/>
            <person name="Doyle S."/>
        </authorList>
    </citation>
    <scope>NUCLEOTIDE SEQUENCE [LARGE SCALE GENOMIC DNA]</scope>
    <source>
        <strain evidence="3 4">NCTC10692</strain>
    </source>
</reference>
<protein>
    <submittedName>
        <fullName evidence="3">Protein of uncharacterized function (DUF2807)</fullName>
    </submittedName>
</protein>
<proteinExistence type="predicted"/>
<dbReference type="Pfam" id="PF10988">
    <property type="entry name" value="DUF2807"/>
    <property type="match status" value="1"/>
</dbReference>
<dbReference type="PANTHER" id="PTHR39200:SF1">
    <property type="entry name" value="AUTO-TRANSPORTER ADHESIN HEAD GIN DOMAIN-CONTAINING PROTEIN-RELATED"/>
    <property type="match status" value="1"/>
</dbReference>